<dbReference type="InterPro" id="IPR000652">
    <property type="entry name" value="Triosephosphate_isomerase"/>
</dbReference>
<evidence type="ECO:0000256" key="4">
    <source>
        <dbReference type="ARBA" id="ARBA00011738"/>
    </source>
</evidence>
<evidence type="ECO:0000256" key="5">
    <source>
        <dbReference type="ARBA" id="ARBA00022432"/>
    </source>
</evidence>
<dbReference type="GO" id="GO:0019563">
    <property type="term" value="P:glycerol catabolic process"/>
    <property type="evidence" value="ECO:0007669"/>
    <property type="project" value="TreeGrafter"/>
</dbReference>
<comment type="function">
    <text evidence="10">Catalyzes the interconversion of glyceraldehyde 3-phosphate and dihydroxyacetone phosphate in the glycolytic and gluconeogenic pathways.</text>
</comment>
<evidence type="ECO:0000256" key="9">
    <source>
        <dbReference type="ARBA" id="ARBA00052432"/>
    </source>
</evidence>
<dbReference type="Proteomes" id="UP001054902">
    <property type="component" value="Unassembled WGS sequence"/>
</dbReference>
<sequence length="334" mass="34695">MKLSFGNLLFAASSLTAVNAFSIQRLSSVSTSTTSLDARRPILAGNWKLNPKSRDEALALLNGLSPSPSDVDVLIFPPLPYLGDVLKALPAGVQVGAQTCSNYEEGAFTGEVAPSMLASMNVGYVLLGHSERRTLFGETDSDINARVLTCLKEPNLKVVLCVGETLDEYEAGLLNSIVDTQTRKGLSGVSAQDLINGRVVIAYEPVWAIGTGLTATPEQAQNAHTVIRNTLAAMYPSTAVAESVRIQYGGSVKPESIADLMSQPDIDGALVGGASLDAASFNAIVGGASTGAAPVAAAAPVSYAVPAPTVPSSFPSYGGMPRVVEKYVPPAPRM</sequence>
<evidence type="ECO:0000256" key="6">
    <source>
        <dbReference type="ARBA" id="ARBA00022490"/>
    </source>
</evidence>
<reference evidence="13 14" key="1">
    <citation type="journal article" date="2021" name="Sci. Rep.">
        <title>The genome of the diatom Chaetoceros tenuissimus carries an ancient integrated fragment of an extant virus.</title>
        <authorList>
            <person name="Hongo Y."/>
            <person name="Kimura K."/>
            <person name="Takaki Y."/>
            <person name="Yoshida Y."/>
            <person name="Baba S."/>
            <person name="Kobayashi G."/>
            <person name="Nagasaki K."/>
            <person name="Hano T."/>
            <person name="Tomaru Y."/>
        </authorList>
    </citation>
    <scope>NUCLEOTIDE SEQUENCE [LARGE SCALE GENOMIC DNA]</scope>
    <source>
        <strain evidence="13 14">NIES-3715</strain>
    </source>
</reference>
<dbReference type="Gene3D" id="3.20.20.70">
    <property type="entry name" value="Aldolase class I"/>
    <property type="match status" value="1"/>
</dbReference>
<dbReference type="AlphaFoldDB" id="A0AAD3HF67"/>
<evidence type="ECO:0000256" key="8">
    <source>
        <dbReference type="ARBA" id="ARBA00023235"/>
    </source>
</evidence>
<dbReference type="PROSITE" id="PS00171">
    <property type="entry name" value="TIM_1"/>
    <property type="match status" value="1"/>
</dbReference>
<feature type="chain" id="PRO_5042095236" description="Triosephosphate isomerase" evidence="12">
    <location>
        <begin position="21"/>
        <end position="334"/>
    </location>
</feature>
<comment type="caution">
    <text evidence="13">The sequence shown here is derived from an EMBL/GenBank/DDBJ whole genome shotgun (WGS) entry which is preliminary data.</text>
</comment>
<dbReference type="GO" id="GO:0006094">
    <property type="term" value="P:gluconeogenesis"/>
    <property type="evidence" value="ECO:0007669"/>
    <property type="project" value="UniProtKB-KW"/>
</dbReference>
<keyword evidence="14" id="KW-1185">Reference proteome</keyword>
<comment type="subunit">
    <text evidence="4">Homodimer.</text>
</comment>
<dbReference type="HAMAP" id="MF_00147_B">
    <property type="entry name" value="TIM_B"/>
    <property type="match status" value="1"/>
</dbReference>
<dbReference type="InterPro" id="IPR013785">
    <property type="entry name" value="Aldolase_TIM"/>
</dbReference>
<name>A0AAD3HF67_9STRA</name>
<keyword evidence="6" id="KW-0963">Cytoplasm</keyword>
<dbReference type="InterPro" id="IPR035990">
    <property type="entry name" value="TIM_sf"/>
</dbReference>
<evidence type="ECO:0000256" key="3">
    <source>
        <dbReference type="ARBA" id="ARBA00007422"/>
    </source>
</evidence>
<accession>A0AAD3HF67</accession>
<evidence type="ECO:0000313" key="13">
    <source>
        <dbReference type="EMBL" id="GFH61066.1"/>
    </source>
</evidence>
<dbReference type="PROSITE" id="PS51440">
    <property type="entry name" value="TIM_2"/>
    <property type="match status" value="1"/>
</dbReference>
<keyword evidence="12" id="KW-0732">Signal</keyword>
<proteinExistence type="inferred from homology"/>
<dbReference type="NCBIfam" id="TIGR00419">
    <property type="entry name" value="tim"/>
    <property type="match status" value="1"/>
</dbReference>
<evidence type="ECO:0000256" key="12">
    <source>
        <dbReference type="SAM" id="SignalP"/>
    </source>
</evidence>
<organism evidence="13 14">
    <name type="scientific">Chaetoceros tenuissimus</name>
    <dbReference type="NCBI Taxonomy" id="426638"/>
    <lineage>
        <taxon>Eukaryota</taxon>
        <taxon>Sar</taxon>
        <taxon>Stramenopiles</taxon>
        <taxon>Ochrophyta</taxon>
        <taxon>Bacillariophyta</taxon>
        <taxon>Coscinodiscophyceae</taxon>
        <taxon>Chaetocerotophycidae</taxon>
        <taxon>Chaetocerotales</taxon>
        <taxon>Chaetocerotaceae</taxon>
        <taxon>Chaetoceros</taxon>
    </lineage>
</organism>
<dbReference type="GO" id="GO:0004807">
    <property type="term" value="F:triose-phosphate isomerase activity"/>
    <property type="evidence" value="ECO:0007669"/>
    <property type="project" value="UniProtKB-EC"/>
</dbReference>
<dbReference type="EC" id="5.3.1.1" evidence="11"/>
<dbReference type="InterPro" id="IPR022896">
    <property type="entry name" value="TrioseP_Isoase_bac/euk"/>
</dbReference>
<keyword evidence="8 11" id="KW-0413">Isomerase</keyword>
<comment type="catalytic activity">
    <reaction evidence="9">
        <text>D-glyceraldehyde 3-phosphate = dihydroxyacetone phosphate</text>
        <dbReference type="Rhea" id="RHEA:18585"/>
        <dbReference type="ChEBI" id="CHEBI:57642"/>
        <dbReference type="ChEBI" id="CHEBI:59776"/>
        <dbReference type="EC" id="5.3.1.1"/>
    </reaction>
    <physiologicalReaction direction="left-to-right" evidence="9">
        <dbReference type="Rhea" id="RHEA:18586"/>
    </physiologicalReaction>
</comment>
<dbReference type="GO" id="GO:0005829">
    <property type="term" value="C:cytosol"/>
    <property type="evidence" value="ECO:0007669"/>
    <property type="project" value="TreeGrafter"/>
</dbReference>
<dbReference type="PANTHER" id="PTHR21139">
    <property type="entry name" value="TRIOSEPHOSPHATE ISOMERASE"/>
    <property type="match status" value="1"/>
</dbReference>
<comment type="pathway">
    <text evidence="2 11">Carbohydrate biosynthesis; gluconeogenesis.</text>
</comment>
<comment type="similarity">
    <text evidence="3 11">Belongs to the triosephosphate isomerase family.</text>
</comment>
<dbReference type="GO" id="GO:0046166">
    <property type="term" value="P:glyceraldehyde-3-phosphate biosynthetic process"/>
    <property type="evidence" value="ECO:0007669"/>
    <property type="project" value="TreeGrafter"/>
</dbReference>
<evidence type="ECO:0000256" key="11">
    <source>
        <dbReference type="RuleBase" id="RU363013"/>
    </source>
</evidence>
<evidence type="ECO:0000256" key="10">
    <source>
        <dbReference type="ARBA" id="ARBA00056661"/>
    </source>
</evidence>
<dbReference type="PANTHER" id="PTHR21139:SF42">
    <property type="entry name" value="TRIOSEPHOSPHATE ISOMERASE"/>
    <property type="match status" value="1"/>
</dbReference>
<keyword evidence="5 11" id="KW-0312">Gluconeogenesis</keyword>
<dbReference type="CDD" id="cd00311">
    <property type="entry name" value="TIM"/>
    <property type="match status" value="1"/>
</dbReference>
<evidence type="ECO:0000256" key="1">
    <source>
        <dbReference type="ARBA" id="ARBA00004680"/>
    </source>
</evidence>
<feature type="signal peptide" evidence="12">
    <location>
        <begin position="1"/>
        <end position="20"/>
    </location>
</feature>
<dbReference type="GO" id="GO:0006096">
    <property type="term" value="P:glycolytic process"/>
    <property type="evidence" value="ECO:0007669"/>
    <property type="project" value="UniProtKB-KW"/>
</dbReference>
<dbReference type="Pfam" id="PF00121">
    <property type="entry name" value="TIM"/>
    <property type="match status" value="1"/>
</dbReference>
<protein>
    <recommendedName>
        <fullName evidence="11">Triosephosphate isomerase</fullName>
        <ecNumber evidence="11">5.3.1.1</ecNumber>
    </recommendedName>
</protein>
<gene>
    <name evidence="13" type="ORF">CTEN210_17542</name>
</gene>
<dbReference type="SUPFAM" id="SSF51351">
    <property type="entry name" value="Triosephosphate isomerase (TIM)"/>
    <property type="match status" value="1"/>
</dbReference>
<evidence type="ECO:0000256" key="7">
    <source>
        <dbReference type="ARBA" id="ARBA00023152"/>
    </source>
</evidence>
<evidence type="ECO:0000313" key="14">
    <source>
        <dbReference type="Proteomes" id="UP001054902"/>
    </source>
</evidence>
<dbReference type="InterPro" id="IPR020861">
    <property type="entry name" value="Triosephosphate_isomerase_AS"/>
</dbReference>
<dbReference type="FunFam" id="3.20.20.70:FF:000016">
    <property type="entry name" value="Triosephosphate isomerase"/>
    <property type="match status" value="1"/>
</dbReference>
<dbReference type="EMBL" id="BLLK01000069">
    <property type="protein sequence ID" value="GFH61066.1"/>
    <property type="molecule type" value="Genomic_DNA"/>
</dbReference>
<evidence type="ECO:0000256" key="2">
    <source>
        <dbReference type="ARBA" id="ARBA00004742"/>
    </source>
</evidence>
<keyword evidence="7 11" id="KW-0324">Glycolysis</keyword>
<comment type="pathway">
    <text evidence="1 11">Carbohydrate degradation; glycolysis; D-glyceraldehyde 3-phosphate from glycerone phosphate: step 1/1.</text>
</comment>